<gene>
    <name evidence="1" type="ORF">FPRO05_11414</name>
</gene>
<dbReference type="AlphaFoldDB" id="A0A365NA74"/>
<accession>A0A365NA74</accession>
<organism evidence="1 2">
    <name type="scientific">Gibberella intermedia</name>
    <name type="common">Bulb rot disease fungus</name>
    <name type="synonym">Fusarium proliferatum</name>
    <dbReference type="NCBI Taxonomy" id="948311"/>
    <lineage>
        <taxon>Eukaryota</taxon>
        <taxon>Fungi</taxon>
        <taxon>Dikarya</taxon>
        <taxon>Ascomycota</taxon>
        <taxon>Pezizomycotina</taxon>
        <taxon>Sordariomycetes</taxon>
        <taxon>Hypocreomycetidae</taxon>
        <taxon>Hypocreales</taxon>
        <taxon>Nectriaceae</taxon>
        <taxon>Fusarium</taxon>
        <taxon>Fusarium fujikuroi species complex</taxon>
    </lineage>
</organism>
<dbReference type="EMBL" id="PKMI01000016">
    <property type="protein sequence ID" value="RBA17699.1"/>
    <property type="molecule type" value="Genomic_DNA"/>
</dbReference>
<evidence type="ECO:0000313" key="1">
    <source>
        <dbReference type="EMBL" id="RBA17699.1"/>
    </source>
</evidence>
<protein>
    <submittedName>
        <fullName evidence="1">Uncharacterized protein</fullName>
    </submittedName>
</protein>
<comment type="caution">
    <text evidence="1">The sequence shown here is derived from an EMBL/GenBank/DDBJ whole genome shotgun (WGS) entry which is preliminary data.</text>
</comment>
<name>A0A365NA74_GIBIN</name>
<dbReference type="Proteomes" id="UP000251714">
    <property type="component" value="Unassembled WGS sequence"/>
</dbReference>
<reference evidence="1 2" key="1">
    <citation type="submission" date="2017-12" db="EMBL/GenBank/DDBJ databases">
        <title>Genome sequence of the mycotoxigenic crop pathogen Fusarium proliferatum, strain ITEM 2341 from Date Palm.</title>
        <authorList>
            <person name="Almiman B.F."/>
            <person name="Shittu T.A."/>
            <person name="Muthumeenakshi S."/>
            <person name="Baroncelli R."/>
            <person name="Sreenivasaprasada S."/>
        </authorList>
    </citation>
    <scope>NUCLEOTIDE SEQUENCE [LARGE SCALE GENOMIC DNA]</scope>
    <source>
        <strain evidence="1 2">ITEM 2341</strain>
    </source>
</reference>
<evidence type="ECO:0000313" key="2">
    <source>
        <dbReference type="Proteomes" id="UP000251714"/>
    </source>
</evidence>
<sequence length="118" mass="11667">MSDDIVWIPDLTIPFPISFHFSKCKETKGAVIALISIAASGGIADDTKLSLLEVAGKMKKTVDELGGLIAGPQAVADGVGASPAEALHEAAPVSVSSEVSAAVSGEGNAGSDGGGSEC</sequence>
<proteinExistence type="predicted"/>